<dbReference type="GO" id="GO:0016758">
    <property type="term" value="F:hexosyltransferase activity"/>
    <property type="evidence" value="ECO:0007669"/>
    <property type="project" value="InterPro"/>
</dbReference>
<feature type="domain" description="Glycosyl transferase family 28 C-terminal" evidence="1">
    <location>
        <begin position="15"/>
        <end position="65"/>
    </location>
</feature>
<dbReference type="Pfam" id="PF04101">
    <property type="entry name" value="Glyco_tran_28_C"/>
    <property type="match status" value="1"/>
</dbReference>
<dbReference type="Gene3D" id="3.40.50.2000">
    <property type="entry name" value="Glycogen Phosphorylase B"/>
    <property type="match status" value="1"/>
</dbReference>
<dbReference type="Proteomes" id="UP000239047">
    <property type="component" value="Unassembled WGS sequence"/>
</dbReference>
<proteinExistence type="predicted"/>
<evidence type="ECO:0000313" key="3">
    <source>
        <dbReference type="Proteomes" id="UP000239047"/>
    </source>
</evidence>
<organism evidence="2 3">
    <name type="scientific">Jeotgalibacillus proteolyticus</name>
    <dbReference type="NCBI Taxonomy" id="2082395"/>
    <lineage>
        <taxon>Bacteria</taxon>
        <taxon>Bacillati</taxon>
        <taxon>Bacillota</taxon>
        <taxon>Bacilli</taxon>
        <taxon>Bacillales</taxon>
        <taxon>Caryophanaceae</taxon>
        <taxon>Jeotgalibacillus</taxon>
    </lineage>
</organism>
<dbReference type="OrthoDB" id="9776616at2"/>
<reference evidence="2 3" key="1">
    <citation type="submission" date="2018-02" db="EMBL/GenBank/DDBJ databases">
        <title>Jeotgalibacillus proteolyticum sp. nov. a protease producing bacterium isolated from ocean sediments of Laizhou Bay.</title>
        <authorList>
            <person name="Li Y."/>
        </authorList>
    </citation>
    <scope>NUCLEOTIDE SEQUENCE [LARGE SCALE GENOMIC DNA]</scope>
    <source>
        <strain evidence="2 3">22-7</strain>
    </source>
</reference>
<dbReference type="EMBL" id="PREZ01000004">
    <property type="protein sequence ID" value="PPA70534.1"/>
    <property type="molecule type" value="Genomic_DNA"/>
</dbReference>
<accession>A0A2S5GC91</accession>
<keyword evidence="3" id="KW-1185">Reference proteome</keyword>
<gene>
    <name evidence="2" type="ORF">C4B60_13100</name>
</gene>
<sequence>MDIQLPNVVKIPSNYTESQNYIAASDLVITKAGWGTVSEAVIFQKPLLLVDRMYMNEDYNTVNYLKEINHVKLTGLEELKTMVINEDLFRQLAEQETGISRENAVYMIVERILKIVF</sequence>
<dbReference type="AlphaFoldDB" id="A0A2S5GC91"/>
<evidence type="ECO:0000259" key="1">
    <source>
        <dbReference type="Pfam" id="PF04101"/>
    </source>
</evidence>
<dbReference type="SUPFAM" id="SSF53756">
    <property type="entry name" value="UDP-Glycosyltransferase/glycogen phosphorylase"/>
    <property type="match status" value="1"/>
</dbReference>
<comment type="caution">
    <text evidence="2">The sequence shown here is derived from an EMBL/GenBank/DDBJ whole genome shotgun (WGS) entry which is preliminary data.</text>
</comment>
<protein>
    <recommendedName>
        <fullName evidence="1">Glycosyl transferase family 28 C-terminal domain-containing protein</fullName>
    </recommendedName>
</protein>
<name>A0A2S5GC91_9BACL</name>
<evidence type="ECO:0000313" key="2">
    <source>
        <dbReference type="EMBL" id="PPA70534.1"/>
    </source>
</evidence>
<dbReference type="InterPro" id="IPR007235">
    <property type="entry name" value="Glyco_trans_28_C"/>
</dbReference>